<accession>A0ABP6W0D8</accession>
<comment type="caution">
    <text evidence="10">The sequence shown here is derived from an EMBL/GenBank/DDBJ whole genome shotgun (WGS) entry which is preliminary data.</text>
</comment>
<keyword evidence="3" id="KW-0547">Nucleotide-binding</keyword>
<keyword evidence="2 7" id="KW-0812">Transmembrane</keyword>
<feature type="domain" description="ABC transporter" evidence="8">
    <location>
        <begin position="328"/>
        <end position="553"/>
    </location>
</feature>
<keyword evidence="11" id="KW-1185">Reference proteome</keyword>
<dbReference type="PROSITE" id="PS00211">
    <property type="entry name" value="ABC_TRANSPORTER_1"/>
    <property type="match status" value="1"/>
</dbReference>
<keyword evidence="5 7" id="KW-1133">Transmembrane helix</keyword>
<evidence type="ECO:0000259" key="9">
    <source>
        <dbReference type="PROSITE" id="PS50929"/>
    </source>
</evidence>
<feature type="domain" description="ABC transmembrane type-1" evidence="9">
    <location>
        <begin position="21"/>
        <end position="301"/>
    </location>
</feature>
<evidence type="ECO:0000256" key="4">
    <source>
        <dbReference type="ARBA" id="ARBA00022840"/>
    </source>
</evidence>
<dbReference type="SUPFAM" id="SSF52540">
    <property type="entry name" value="P-loop containing nucleoside triphosphate hydrolases"/>
    <property type="match status" value="1"/>
</dbReference>
<dbReference type="Proteomes" id="UP001500689">
    <property type="component" value="Unassembled WGS sequence"/>
</dbReference>
<dbReference type="PANTHER" id="PTHR24221:SF654">
    <property type="entry name" value="ATP-BINDING CASSETTE SUB-FAMILY B MEMBER 6"/>
    <property type="match status" value="1"/>
</dbReference>
<evidence type="ECO:0000256" key="1">
    <source>
        <dbReference type="ARBA" id="ARBA00004651"/>
    </source>
</evidence>
<evidence type="ECO:0000256" key="3">
    <source>
        <dbReference type="ARBA" id="ARBA00022741"/>
    </source>
</evidence>
<organism evidence="10 11">
    <name type="scientific">Amycolatopsis ultiminotia</name>
    <dbReference type="NCBI Taxonomy" id="543629"/>
    <lineage>
        <taxon>Bacteria</taxon>
        <taxon>Bacillati</taxon>
        <taxon>Actinomycetota</taxon>
        <taxon>Actinomycetes</taxon>
        <taxon>Pseudonocardiales</taxon>
        <taxon>Pseudonocardiaceae</taxon>
        <taxon>Amycolatopsis</taxon>
    </lineage>
</organism>
<dbReference type="InterPro" id="IPR027417">
    <property type="entry name" value="P-loop_NTPase"/>
</dbReference>
<keyword evidence="6 7" id="KW-0472">Membrane</keyword>
<feature type="transmembrane region" description="Helical" evidence="7">
    <location>
        <begin position="129"/>
        <end position="151"/>
    </location>
</feature>
<evidence type="ECO:0000313" key="11">
    <source>
        <dbReference type="Proteomes" id="UP001500689"/>
    </source>
</evidence>
<dbReference type="RefSeq" id="WP_344859894.1">
    <property type="nucleotide sequence ID" value="NZ_BAAAZN010000005.1"/>
</dbReference>
<name>A0ABP6W0D8_9PSEU</name>
<feature type="transmembrane region" description="Helical" evidence="7">
    <location>
        <begin position="272"/>
        <end position="293"/>
    </location>
</feature>
<dbReference type="InterPro" id="IPR003439">
    <property type="entry name" value="ABC_transporter-like_ATP-bd"/>
</dbReference>
<evidence type="ECO:0000256" key="5">
    <source>
        <dbReference type="ARBA" id="ARBA00022989"/>
    </source>
</evidence>
<dbReference type="PROSITE" id="PS50893">
    <property type="entry name" value="ABC_TRANSPORTER_2"/>
    <property type="match status" value="1"/>
</dbReference>
<feature type="transmembrane region" description="Helical" evidence="7">
    <location>
        <begin position="20"/>
        <end position="37"/>
    </location>
</feature>
<dbReference type="EMBL" id="BAAAZN010000005">
    <property type="protein sequence ID" value="GAA3544143.1"/>
    <property type="molecule type" value="Genomic_DNA"/>
</dbReference>
<evidence type="ECO:0008006" key="12">
    <source>
        <dbReference type="Google" id="ProtNLM"/>
    </source>
</evidence>
<dbReference type="Pfam" id="PF00664">
    <property type="entry name" value="ABC_membrane"/>
    <property type="match status" value="1"/>
</dbReference>
<feature type="transmembrane region" description="Helical" evidence="7">
    <location>
        <begin position="57"/>
        <end position="80"/>
    </location>
</feature>
<dbReference type="SUPFAM" id="SSF90123">
    <property type="entry name" value="ABC transporter transmembrane region"/>
    <property type="match status" value="1"/>
</dbReference>
<feature type="transmembrane region" description="Helical" evidence="7">
    <location>
        <begin position="157"/>
        <end position="176"/>
    </location>
</feature>
<evidence type="ECO:0000256" key="2">
    <source>
        <dbReference type="ARBA" id="ARBA00022692"/>
    </source>
</evidence>
<dbReference type="InterPro" id="IPR036640">
    <property type="entry name" value="ABC1_TM_sf"/>
</dbReference>
<sequence>MNRADVRLLWSCVREYRGQVLVSILAGLVFQGASIVLPDLLKQGLDQGVVGGDRGSLVIWAVIVLVATLVSVGGLLGMLWSAVTYSTAAAGGLRERLLDHVLTLDRTADRFGAGDLAIRGTRDVDAVRAWLAGIASLVSGACGFVAIVVAIALLDPLLAVVGLAVVPLIALASIFYPKRLASVNADLSAAHGRRADAVENLLTGAESVRGLGAERVLVDVHHRDSAEVTTHTFRVARVAADWTALAPFIPAAGTAIGLAVGGPAVASGALSIGGLVAFTTWMTMLSGWIGMLTTRFTQVVQAMTAARRINEVLQAQPTVRDPAQPMPLPSRGALELRAVDLPGGTLSERVEAGEFVAVTGPLGSGKTRLTRLLCRLDDPAHGDVRYGEADLRTAELREVRQRITYVPQRPTMVSGTIAENLALGQPGRTLAELREACRGAAIDAEIESLPDGYETPVGERGSTLSGGQRQRLALARGMLAGAEVLVLDDVTSAVDIATERTMLANLRAWATKTATTVVFATHRSAVLEEADRVLRLPSPVRRDLVPTAGAVDG</sequence>
<dbReference type="Pfam" id="PF00005">
    <property type="entry name" value="ABC_tran"/>
    <property type="match status" value="1"/>
</dbReference>
<dbReference type="Gene3D" id="1.20.1560.10">
    <property type="entry name" value="ABC transporter type 1, transmembrane domain"/>
    <property type="match status" value="1"/>
</dbReference>
<feature type="transmembrane region" description="Helical" evidence="7">
    <location>
        <begin position="244"/>
        <end position="266"/>
    </location>
</feature>
<evidence type="ECO:0000256" key="6">
    <source>
        <dbReference type="ARBA" id="ARBA00023136"/>
    </source>
</evidence>
<gene>
    <name evidence="10" type="ORF">GCM10022222_29750</name>
</gene>
<dbReference type="SMART" id="SM00382">
    <property type="entry name" value="AAA"/>
    <property type="match status" value="1"/>
</dbReference>
<reference evidence="11" key="1">
    <citation type="journal article" date="2019" name="Int. J. Syst. Evol. Microbiol.">
        <title>The Global Catalogue of Microorganisms (GCM) 10K type strain sequencing project: providing services to taxonomists for standard genome sequencing and annotation.</title>
        <authorList>
            <consortium name="The Broad Institute Genomics Platform"/>
            <consortium name="The Broad Institute Genome Sequencing Center for Infectious Disease"/>
            <person name="Wu L."/>
            <person name="Ma J."/>
        </authorList>
    </citation>
    <scope>NUCLEOTIDE SEQUENCE [LARGE SCALE GENOMIC DNA]</scope>
    <source>
        <strain evidence="11">JCM 16898</strain>
    </source>
</reference>
<dbReference type="InterPro" id="IPR003593">
    <property type="entry name" value="AAA+_ATPase"/>
</dbReference>
<protein>
    <recommendedName>
        <fullName evidence="12">ABC transporter ATP-binding protein</fullName>
    </recommendedName>
</protein>
<proteinExistence type="predicted"/>
<keyword evidence="4" id="KW-0067">ATP-binding</keyword>
<dbReference type="PANTHER" id="PTHR24221">
    <property type="entry name" value="ATP-BINDING CASSETTE SUB-FAMILY B"/>
    <property type="match status" value="1"/>
</dbReference>
<dbReference type="Gene3D" id="3.40.50.300">
    <property type="entry name" value="P-loop containing nucleotide triphosphate hydrolases"/>
    <property type="match status" value="1"/>
</dbReference>
<dbReference type="PROSITE" id="PS50929">
    <property type="entry name" value="ABC_TM1F"/>
    <property type="match status" value="1"/>
</dbReference>
<dbReference type="InterPro" id="IPR039421">
    <property type="entry name" value="Type_1_exporter"/>
</dbReference>
<evidence type="ECO:0000259" key="8">
    <source>
        <dbReference type="PROSITE" id="PS50893"/>
    </source>
</evidence>
<dbReference type="InterPro" id="IPR017871">
    <property type="entry name" value="ABC_transporter-like_CS"/>
</dbReference>
<comment type="subcellular location">
    <subcellularLocation>
        <location evidence="1">Cell membrane</location>
        <topology evidence="1">Multi-pass membrane protein</topology>
    </subcellularLocation>
</comment>
<evidence type="ECO:0000256" key="7">
    <source>
        <dbReference type="SAM" id="Phobius"/>
    </source>
</evidence>
<dbReference type="InterPro" id="IPR011527">
    <property type="entry name" value="ABC1_TM_dom"/>
</dbReference>
<evidence type="ECO:0000313" key="10">
    <source>
        <dbReference type="EMBL" id="GAA3544143.1"/>
    </source>
</evidence>